<feature type="domain" description="Bacterial surface antigen (D15)" evidence="6">
    <location>
        <begin position="630"/>
        <end position="860"/>
    </location>
</feature>
<gene>
    <name evidence="7" type="ORF">SAMN05428642_103283</name>
</gene>
<reference evidence="7 8" key="1">
    <citation type="submission" date="2016-10" db="EMBL/GenBank/DDBJ databases">
        <authorList>
            <person name="de Groot N.N."/>
        </authorList>
    </citation>
    <scope>NUCLEOTIDE SEQUENCE [LARGE SCALE GENOMIC DNA]</scope>
    <source>
        <strain evidence="7 8">DSM 18180</strain>
    </source>
</reference>
<dbReference type="PANTHER" id="PTHR12815:SF47">
    <property type="entry name" value="TRANSLOCATION AND ASSEMBLY MODULE SUBUNIT TAMA"/>
    <property type="match status" value="1"/>
</dbReference>
<keyword evidence="2" id="KW-0812">Transmembrane</keyword>
<dbReference type="Proteomes" id="UP000182544">
    <property type="component" value="Unassembled WGS sequence"/>
</dbReference>
<dbReference type="InterPro" id="IPR039910">
    <property type="entry name" value="D15-like"/>
</dbReference>
<evidence type="ECO:0000256" key="2">
    <source>
        <dbReference type="ARBA" id="ARBA00022692"/>
    </source>
</evidence>
<evidence type="ECO:0000313" key="8">
    <source>
        <dbReference type="Proteomes" id="UP000182544"/>
    </source>
</evidence>
<dbReference type="InterPro" id="IPR000184">
    <property type="entry name" value="Bac_surfAg_D15"/>
</dbReference>
<organism evidence="7 8">
    <name type="scientific">Flaviramulus basaltis</name>
    <dbReference type="NCBI Taxonomy" id="369401"/>
    <lineage>
        <taxon>Bacteria</taxon>
        <taxon>Pseudomonadati</taxon>
        <taxon>Bacteroidota</taxon>
        <taxon>Flavobacteriia</taxon>
        <taxon>Flavobacteriales</taxon>
        <taxon>Flavobacteriaceae</taxon>
        <taxon>Flaviramulus</taxon>
    </lineage>
</organism>
<proteinExistence type="predicted"/>
<evidence type="ECO:0000259" key="6">
    <source>
        <dbReference type="Pfam" id="PF01103"/>
    </source>
</evidence>
<dbReference type="Gene3D" id="2.40.160.50">
    <property type="entry name" value="membrane protein fhac: a member of the omp85/tpsb transporter family"/>
    <property type="match status" value="1"/>
</dbReference>
<dbReference type="Pfam" id="PF01103">
    <property type="entry name" value="Omp85"/>
    <property type="match status" value="1"/>
</dbReference>
<evidence type="ECO:0000313" key="7">
    <source>
        <dbReference type="EMBL" id="SFZ93700.1"/>
    </source>
</evidence>
<protein>
    <submittedName>
        <fullName evidence="7">Surface antigen</fullName>
    </submittedName>
</protein>
<keyword evidence="4" id="KW-0472">Membrane</keyword>
<dbReference type="EMBL" id="FPKV01000003">
    <property type="protein sequence ID" value="SFZ93700.1"/>
    <property type="molecule type" value="Genomic_DNA"/>
</dbReference>
<evidence type="ECO:0000256" key="3">
    <source>
        <dbReference type="ARBA" id="ARBA00022729"/>
    </source>
</evidence>
<dbReference type="AlphaFoldDB" id="A0A1K2IML7"/>
<evidence type="ECO:0000256" key="5">
    <source>
        <dbReference type="ARBA" id="ARBA00023237"/>
    </source>
</evidence>
<name>A0A1K2IML7_9FLAO</name>
<keyword evidence="3" id="KW-0732">Signal</keyword>
<dbReference type="STRING" id="369401.SAMN05428642_103283"/>
<dbReference type="GO" id="GO:0019867">
    <property type="term" value="C:outer membrane"/>
    <property type="evidence" value="ECO:0007669"/>
    <property type="project" value="InterPro"/>
</dbReference>
<evidence type="ECO:0000256" key="4">
    <source>
        <dbReference type="ARBA" id="ARBA00023136"/>
    </source>
</evidence>
<comment type="subcellular location">
    <subcellularLocation>
        <location evidence="1">Membrane</location>
    </subcellularLocation>
</comment>
<accession>A0A1K2IML7</accession>
<keyword evidence="5" id="KW-0998">Cell outer membrane</keyword>
<evidence type="ECO:0000256" key="1">
    <source>
        <dbReference type="ARBA" id="ARBA00004370"/>
    </source>
</evidence>
<dbReference type="PANTHER" id="PTHR12815">
    <property type="entry name" value="SORTING AND ASSEMBLY MACHINERY SAMM50 PROTEIN FAMILY MEMBER"/>
    <property type="match status" value="1"/>
</dbReference>
<keyword evidence="8" id="KW-1185">Reference proteome</keyword>
<dbReference type="Gene3D" id="3.10.20.310">
    <property type="entry name" value="membrane protein fhac"/>
    <property type="match status" value="1"/>
</dbReference>
<sequence length="880" mass="102334">MNLQKVVRIFKLISNKHLKPKLRNNYFLLKKQLFKILILIGFIICFTSCDTVKRVAEDEHLLTKNTVLVNGEKDNTETINNLIYQQPNSKIPLLNVPLRLHIYNTARPNIDSIIERNLNKRPNKRENLEQFLSKKQLEKYIQSRKDFNAWIKKTGEAPVIVNEERTKRSVKRFQDYYINNGWFDANTKYEIKKNDNKRAQVEYKIETGNAFIIDSINNNIKSPIVDTLYKNIKKESLIKRYDQYRTINFDQERDRISSELRNSGVYHFKPDYINFEIDTIGTNKKVNVDINILDRAIRTQDSTRREPFEIYKIRDVHVITDYTFENRGKPFQDSISYNGYKIYSYNKMRYRPKALTDAIFINPGEIFKDIDRTRTYRHLNELRTFKYPNIEYIENPDNTLTDTIRLTPLKKFSLGFSADVSQSNIQTVGFSLNPSLLIRNIFRGAETLEISAIGSIGASKDGNKDVNDPFFDINEYGVDFKLTIPRLFSPFYTEGILPKYMSPSTRISLSTTSQTNIGLDKQTFSGIFSYNWYPSKKVSNKLDLFNIQYVRNLNVDNYFGIYTNSFNSLENIALQSYNTPSEFITLDKNDNEILIRDKADEFINLVLNDNNFEASNPTEYKTVSGVDERKQRLTENNLILSSSFNFINDERTNLFDEDFSIFRAKLELAGNVLSTASKLLGLKKNDDNRYEIFNVAYSQFVKTELDYTKHWDLGNKNILAIRSFLGIAIPYGNSDNIPFSKSFFAGGPNDNRAWTAYSLGPGSSETTNEFNEANLKFTFSAEQRFNIFGKLNGALFVDAGNIWNVFDNVDDERATFNNFSSLEDIAIGSGVGLRYDFSFFVFRFDIGFKTYDPSYRDQNRWFNDYNFANAVYNIGINYPF</sequence>